<dbReference type="AlphaFoldDB" id="A0A7S0WSS3"/>
<dbReference type="NCBIfam" id="TIGR01571">
    <property type="entry name" value="A_thal_Cys_rich"/>
    <property type="match status" value="1"/>
</dbReference>
<organism evidence="1">
    <name type="scientific">Chlamydomonas leiostraca</name>
    <dbReference type="NCBI Taxonomy" id="1034604"/>
    <lineage>
        <taxon>Eukaryota</taxon>
        <taxon>Viridiplantae</taxon>
        <taxon>Chlorophyta</taxon>
        <taxon>core chlorophytes</taxon>
        <taxon>Chlorophyceae</taxon>
        <taxon>CS clade</taxon>
        <taxon>Chlamydomonadales</taxon>
        <taxon>Chlamydomonadaceae</taxon>
        <taxon>Chlamydomonas</taxon>
    </lineage>
</organism>
<gene>
    <name evidence="1" type="ORF">CLEI1391_LOCUS10547</name>
</gene>
<dbReference type="EMBL" id="HBFB01018783">
    <property type="protein sequence ID" value="CAD8682188.1"/>
    <property type="molecule type" value="Transcribed_RNA"/>
</dbReference>
<name>A0A7S0WSS3_9CHLO</name>
<reference evidence="1" key="1">
    <citation type="submission" date="2021-01" db="EMBL/GenBank/DDBJ databases">
        <authorList>
            <person name="Corre E."/>
            <person name="Pelletier E."/>
            <person name="Niang G."/>
            <person name="Scheremetjew M."/>
            <person name="Finn R."/>
            <person name="Kale V."/>
            <person name="Holt S."/>
            <person name="Cochrane G."/>
            <person name="Meng A."/>
            <person name="Brown T."/>
            <person name="Cohen L."/>
        </authorList>
    </citation>
    <scope>NUCLEOTIDE SEQUENCE</scope>
    <source>
        <strain evidence="1">SAG 11-49</strain>
    </source>
</reference>
<proteinExistence type="predicted"/>
<accession>A0A7S0WSS3</accession>
<sequence>MAAQMPPATNGTWSTGFCDCCAAPGGWSRCCYSGWCPCLLAGDNFARMEPNAVMCGGSWGGACLTYCAAEMCIGGPCIPQMMGRSYIRRKFGIQGSEFEDFMLTWCCSPCALCQEAREIDIRCGAGQPIGASGGVVMGSPAMHAPVPMATK</sequence>
<dbReference type="Pfam" id="PF04749">
    <property type="entry name" value="PLAC8"/>
    <property type="match status" value="1"/>
</dbReference>
<dbReference type="PANTHER" id="PTHR15907">
    <property type="entry name" value="DUF614 FAMILY PROTEIN-RELATED"/>
    <property type="match status" value="1"/>
</dbReference>
<dbReference type="InterPro" id="IPR006461">
    <property type="entry name" value="PLAC_motif_containing"/>
</dbReference>
<protein>
    <submittedName>
        <fullName evidence="1">Uncharacterized protein</fullName>
    </submittedName>
</protein>
<evidence type="ECO:0000313" key="1">
    <source>
        <dbReference type="EMBL" id="CAD8682188.1"/>
    </source>
</evidence>